<protein>
    <submittedName>
        <fullName evidence="1">DUF3795 domain-containing protein</fullName>
    </submittedName>
</protein>
<evidence type="ECO:0000313" key="1">
    <source>
        <dbReference type="EMBL" id="TGX83933.1"/>
    </source>
</evidence>
<sequence>MKNVTTDTRHVAACGLYCGACRKFLNGKCPGCKQNDKATWCKIRSCCMANKFNTCAECSRNVQECKVFSNWIAKVFAFLFKSDRPACIRYIKEHGEQAYADEMSMRKSQTIKKK</sequence>
<reference evidence="1" key="1">
    <citation type="submission" date="2019-04" db="EMBL/GenBank/DDBJ databases">
        <title>Microbes associate with the intestines of laboratory mice.</title>
        <authorList>
            <person name="Navarre W."/>
            <person name="Wong E."/>
            <person name="Huang K."/>
            <person name="Tropini C."/>
            <person name="Ng K."/>
            <person name="Yu B."/>
        </authorList>
    </citation>
    <scope>NUCLEOTIDE SEQUENCE</scope>
    <source>
        <strain evidence="1">NM73_A23</strain>
    </source>
</reference>
<evidence type="ECO:0000313" key="2">
    <source>
        <dbReference type="Proteomes" id="UP000308886"/>
    </source>
</evidence>
<comment type="caution">
    <text evidence="1">The sequence shown here is derived from an EMBL/GenBank/DDBJ whole genome shotgun (WGS) entry which is preliminary data.</text>
</comment>
<name>A0AC61QU13_9BACT</name>
<keyword evidence="2" id="KW-1185">Reference proteome</keyword>
<accession>A0AC61QU13</accession>
<dbReference type="Proteomes" id="UP000308886">
    <property type="component" value="Unassembled WGS sequence"/>
</dbReference>
<gene>
    <name evidence="1" type="ORF">E5358_01815</name>
</gene>
<dbReference type="EMBL" id="SRZC01000002">
    <property type="protein sequence ID" value="TGX83933.1"/>
    <property type="molecule type" value="Genomic_DNA"/>
</dbReference>
<organism evidence="1 2">
    <name type="scientific">Palleniella muris</name>
    <dbReference type="NCBI Taxonomy" id="3038145"/>
    <lineage>
        <taxon>Bacteria</taxon>
        <taxon>Pseudomonadati</taxon>
        <taxon>Bacteroidota</taxon>
        <taxon>Bacteroidia</taxon>
        <taxon>Bacteroidales</taxon>
        <taxon>Prevotellaceae</taxon>
        <taxon>Palleniella</taxon>
    </lineage>
</organism>
<proteinExistence type="predicted"/>